<protein>
    <submittedName>
        <fullName evidence="1">Uncharacterized protein</fullName>
    </submittedName>
</protein>
<dbReference type="EMBL" id="LR778301">
    <property type="protein sequence ID" value="CAB1369099.1"/>
    <property type="molecule type" value="Genomic_DNA"/>
</dbReference>
<evidence type="ECO:0000313" key="1">
    <source>
        <dbReference type="EMBL" id="CAB1369099.1"/>
    </source>
</evidence>
<evidence type="ECO:0000313" key="2">
    <source>
        <dbReference type="Proteomes" id="UP000515733"/>
    </source>
</evidence>
<gene>
    <name evidence="1" type="ORF">DENOEST_1934</name>
</gene>
<reference evidence="1 2" key="1">
    <citation type="submission" date="2020-03" db="EMBL/GenBank/DDBJ databases">
        <authorList>
            <consortium name="Genoscope - CEA"/>
            <person name="William W."/>
        </authorList>
    </citation>
    <scope>NUCLEOTIDE SEQUENCE [LARGE SCALE GENOMIC DNA]</scope>
    <source>
        <strain evidence="2">DSM 16959</strain>
    </source>
</reference>
<accession>A0A6S6XY80</accession>
<name>A0A6S6XY80_9PROT</name>
<organism evidence="1 2">
    <name type="scientific">Denitratisoma oestradiolicum</name>
    <dbReference type="NCBI Taxonomy" id="311182"/>
    <lineage>
        <taxon>Bacteria</taxon>
        <taxon>Pseudomonadati</taxon>
        <taxon>Pseudomonadota</taxon>
        <taxon>Betaproteobacteria</taxon>
        <taxon>Nitrosomonadales</taxon>
        <taxon>Sterolibacteriaceae</taxon>
        <taxon>Denitratisoma</taxon>
    </lineage>
</organism>
<dbReference type="Proteomes" id="UP000515733">
    <property type="component" value="Chromosome"/>
</dbReference>
<dbReference type="AlphaFoldDB" id="A0A6S6XY80"/>
<dbReference type="KEGG" id="doe:DENOEST_1934"/>
<keyword evidence="2" id="KW-1185">Reference proteome</keyword>
<proteinExistence type="predicted"/>
<sequence>MACSCQKSRRDCLISNIGSYLPLQTSYGPEHPATVQYHPYRASGLVHGRGVRSGRTVQMTAQVRDLPLHDRTGKLRPAPSCH</sequence>